<dbReference type="Pfam" id="PF00903">
    <property type="entry name" value="Glyoxalase"/>
    <property type="match status" value="1"/>
</dbReference>
<accession>A0ABX1ZQF4</accession>
<name>A0ABX1ZQF4_9BACL</name>
<evidence type="ECO:0000313" key="3">
    <source>
        <dbReference type="Proteomes" id="UP000618579"/>
    </source>
</evidence>
<sequence>MDLFWRCIPLNLTETGIILFCEHYESTLDFYVEKMGLPVRRKGPELSVLDFGGSYLMIESNGVASDKEKTRAESPIVLRFNVKKFDEAVKELSDRGANVEIKAFDWGTIGVIIDPEGNRIELIEW</sequence>
<reference evidence="2 3" key="1">
    <citation type="submission" date="2019-10" db="EMBL/GenBank/DDBJ databases">
        <title>Description of Paenibacillus pedi sp. nov.</title>
        <authorList>
            <person name="Carlier A."/>
            <person name="Qi S."/>
        </authorList>
    </citation>
    <scope>NUCLEOTIDE SEQUENCE [LARGE SCALE GENOMIC DNA]</scope>
    <source>
        <strain evidence="2 3">LMG 31457</strain>
    </source>
</reference>
<keyword evidence="3" id="KW-1185">Reference proteome</keyword>
<protein>
    <recommendedName>
        <fullName evidence="1">VOC domain-containing protein</fullName>
    </recommendedName>
</protein>
<evidence type="ECO:0000259" key="1">
    <source>
        <dbReference type="PROSITE" id="PS51819"/>
    </source>
</evidence>
<dbReference type="PROSITE" id="PS51819">
    <property type="entry name" value="VOC"/>
    <property type="match status" value="1"/>
</dbReference>
<dbReference type="EMBL" id="WHNZ01000042">
    <property type="protein sequence ID" value="NOV02309.1"/>
    <property type="molecule type" value="Genomic_DNA"/>
</dbReference>
<dbReference type="Proteomes" id="UP000618579">
    <property type="component" value="Unassembled WGS sequence"/>
</dbReference>
<dbReference type="InterPro" id="IPR029068">
    <property type="entry name" value="Glyas_Bleomycin-R_OHBP_Dase"/>
</dbReference>
<organism evidence="2 3">
    <name type="scientific">Paenibacillus planticolens</name>
    <dbReference type="NCBI Taxonomy" id="2654976"/>
    <lineage>
        <taxon>Bacteria</taxon>
        <taxon>Bacillati</taxon>
        <taxon>Bacillota</taxon>
        <taxon>Bacilli</taxon>
        <taxon>Bacillales</taxon>
        <taxon>Paenibacillaceae</taxon>
        <taxon>Paenibacillus</taxon>
    </lineage>
</organism>
<proteinExistence type="predicted"/>
<dbReference type="InterPro" id="IPR004360">
    <property type="entry name" value="Glyas_Fos-R_dOase_dom"/>
</dbReference>
<dbReference type="InterPro" id="IPR037523">
    <property type="entry name" value="VOC_core"/>
</dbReference>
<feature type="domain" description="VOC" evidence="1">
    <location>
        <begin position="9"/>
        <end position="125"/>
    </location>
</feature>
<dbReference type="SUPFAM" id="SSF54593">
    <property type="entry name" value="Glyoxalase/Bleomycin resistance protein/Dihydroxybiphenyl dioxygenase"/>
    <property type="match status" value="1"/>
</dbReference>
<comment type="caution">
    <text evidence="2">The sequence shown here is derived from an EMBL/GenBank/DDBJ whole genome shotgun (WGS) entry which is preliminary data.</text>
</comment>
<dbReference type="Gene3D" id="3.10.180.10">
    <property type="entry name" value="2,3-Dihydroxybiphenyl 1,2-Dioxygenase, domain 1"/>
    <property type="match status" value="1"/>
</dbReference>
<gene>
    <name evidence="2" type="ORF">GC097_20070</name>
</gene>
<evidence type="ECO:0000313" key="2">
    <source>
        <dbReference type="EMBL" id="NOV02309.1"/>
    </source>
</evidence>